<dbReference type="Gramene" id="KJB53476">
    <property type="protein sequence ID" value="KJB53476"/>
    <property type="gene ID" value="B456_009G144600"/>
</dbReference>
<name>A0A0D2TG06_GOSRA</name>
<protein>
    <submittedName>
        <fullName evidence="2">Uncharacterized protein</fullName>
    </submittedName>
</protein>
<keyword evidence="1" id="KW-0812">Transmembrane</keyword>
<evidence type="ECO:0000313" key="2">
    <source>
        <dbReference type="EMBL" id="KJB53476.1"/>
    </source>
</evidence>
<keyword evidence="3" id="KW-1185">Reference proteome</keyword>
<dbReference type="AlphaFoldDB" id="A0A0D2TG06"/>
<dbReference type="EMBL" id="CM001748">
    <property type="protein sequence ID" value="KJB53476.1"/>
    <property type="molecule type" value="Genomic_DNA"/>
</dbReference>
<organism evidence="2 3">
    <name type="scientific">Gossypium raimondii</name>
    <name type="common">Peruvian cotton</name>
    <name type="synonym">Gossypium klotzschianum subsp. raimondii</name>
    <dbReference type="NCBI Taxonomy" id="29730"/>
    <lineage>
        <taxon>Eukaryota</taxon>
        <taxon>Viridiplantae</taxon>
        <taxon>Streptophyta</taxon>
        <taxon>Embryophyta</taxon>
        <taxon>Tracheophyta</taxon>
        <taxon>Spermatophyta</taxon>
        <taxon>Magnoliopsida</taxon>
        <taxon>eudicotyledons</taxon>
        <taxon>Gunneridae</taxon>
        <taxon>Pentapetalae</taxon>
        <taxon>rosids</taxon>
        <taxon>malvids</taxon>
        <taxon>Malvales</taxon>
        <taxon>Malvaceae</taxon>
        <taxon>Malvoideae</taxon>
        <taxon>Gossypium</taxon>
    </lineage>
</organism>
<evidence type="ECO:0000313" key="3">
    <source>
        <dbReference type="Proteomes" id="UP000032304"/>
    </source>
</evidence>
<keyword evidence="1" id="KW-1133">Transmembrane helix</keyword>
<feature type="transmembrane region" description="Helical" evidence="1">
    <location>
        <begin position="48"/>
        <end position="64"/>
    </location>
</feature>
<keyword evidence="1" id="KW-0472">Membrane</keyword>
<sequence>MVFPWDGNERKSKRMRGTLFLWLKASALCLRVFSVSSLFFSALWLRRVGLRLFFLGLFVGFFLCRV</sequence>
<evidence type="ECO:0000256" key="1">
    <source>
        <dbReference type="SAM" id="Phobius"/>
    </source>
</evidence>
<dbReference type="Proteomes" id="UP000032304">
    <property type="component" value="Chromosome 9"/>
</dbReference>
<feature type="non-terminal residue" evidence="2">
    <location>
        <position position="66"/>
    </location>
</feature>
<reference evidence="2 3" key="1">
    <citation type="journal article" date="2012" name="Nature">
        <title>Repeated polyploidization of Gossypium genomes and the evolution of spinnable cotton fibres.</title>
        <authorList>
            <person name="Paterson A.H."/>
            <person name="Wendel J.F."/>
            <person name="Gundlach H."/>
            <person name="Guo H."/>
            <person name="Jenkins J."/>
            <person name="Jin D."/>
            <person name="Llewellyn D."/>
            <person name="Showmaker K.C."/>
            <person name="Shu S."/>
            <person name="Udall J."/>
            <person name="Yoo M.J."/>
            <person name="Byers R."/>
            <person name="Chen W."/>
            <person name="Doron-Faigenboim A."/>
            <person name="Duke M.V."/>
            <person name="Gong L."/>
            <person name="Grimwood J."/>
            <person name="Grover C."/>
            <person name="Grupp K."/>
            <person name="Hu G."/>
            <person name="Lee T.H."/>
            <person name="Li J."/>
            <person name="Lin L."/>
            <person name="Liu T."/>
            <person name="Marler B.S."/>
            <person name="Page J.T."/>
            <person name="Roberts A.W."/>
            <person name="Romanel E."/>
            <person name="Sanders W.S."/>
            <person name="Szadkowski E."/>
            <person name="Tan X."/>
            <person name="Tang H."/>
            <person name="Xu C."/>
            <person name="Wang J."/>
            <person name="Wang Z."/>
            <person name="Zhang D."/>
            <person name="Zhang L."/>
            <person name="Ashrafi H."/>
            <person name="Bedon F."/>
            <person name="Bowers J.E."/>
            <person name="Brubaker C.L."/>
            <person name="Chee P.W."/>
            <person name="Das S."/>
            <person name="Gingle A.R."/>
            <person name="Haigler C.H."/>
            <person name="Harker D."/>
            <person name="Hoffmann L.V."/>
            <person name="Hovav R."/>
            <person name="Jones D.C."/>
            <person name="Lemke C."/>
            <person name="Mansoor S."/>
            <person name="ur Rahman M."/>
            <person name="Rainville L.N."/>
            <person name="Rambani A."/>
            <person name="Reddy U.K."/>
            <person name="Rong J.K."/>
            <person name="Saranga Y."/>
            <person name="Scheffler B.E."/>
            <person name="Scheffler J.A."/>
            <person name="Stelly D.M."/>
            <person name="Triplett B.A."/>
            <person name="Van Deynze A."/>
            <person name="Vaslin M.F."/>
            <person name="Waghmare V.N."/>
            <person name="Walford S.A."/>
            <person name="Wright R.J."/>
            <person name="Zaki E.A."/>
            <person name="Zhang T."/>
            <person name="Dennis E.S."/>
            <person name="Mayer K.F."/>
            <person name="Peterson D.G."/>
            <person name="Rokhsar D.S."/>
            <person name="Wang X."/>
            <person name="Schmutz J."/>
        </authorList>
    </citation>
    <scope>NUCLEOTIDE SEQUENCE [LARGE SCALE GENOMIC DNA]</scope>
</reference>
<gene>
    <name evidence="2" type="ORF">B456_009G144600</name>
</gene>
<feature type="transmembrane region" description="Helical" evidence="1">
    <location>
        <begin position="21"/>
        <end position="42"/>
    </location>
</feature>
<accession>A0A0D2TG06</accession>
<proteinExistence type="predicted"/>